<comment type="caution">
    <text evidence="2">The sequence shown here is derived from an EMBL/GenBank/DDBJ whole genome shotgun (WGS) entry which is preliminary data.</text>
</comment>
<evidence type="ECO:0000313" key="2">
    <source>
        <dbReference type="EMBL" id="MFC7603866.1"/>
    </source>
</evidence>
<protein>
    <submittedName>
        <fullName evidence="2">Uncharacterized protein</fullName>
    </submittedName>
</protein>
<feature type="transmembrane region" description="Helical" evidence="1">
    <location>
        <begin position="270"/>
        <end position="292"/>
    </location>
</feature>
<proteinExistence type="predicted"/>
<organism evidence="2 3">
    <name type="scientific">Streptosporangium amethystogenes subsp. fukuiense</name>
    <dbReference type="NCBI Taxonomy" id="698418"/>
    <lineage>
        <taxon>Bacteria</taxon>
        <taxon>Bacillati</taxon>
        <taxon>Actinomycetota</taxon>
        <taxon>Actinomycetes</taxon>
        <taxon>Streptosporangiales</taxon>
        <taxon>Streptosporangiaceae</taxon>
        <taxon>Streptosporangium</taxon>
    </lineage>
</organism>
<evidence type="ECO:0000313" key="3">
    <source>
        <dbReference type="Proteomes" id="UP001596514"/>
    </source>
</evidence>
<feature type="transmembrane region" description="Helical" evidence="1">
    <location>
        <begin position="329"/>
        <end position="353"/>
    </location>
</feature>
<feature type="transmembrane region" description="Helical" evidence="1">
    <location>
        <begin position="304"/>
        <end position="323"/>
    </location>
</feature>
<keyword evidence="1" id="KW-1133">Transmembrane helix</keyword>
<gene>
    <name evidence="2" type="ORF">ACFQVD_27500</name>
</gene>
<name>A0ABW2T6K6_9ACTN</name>
<accession>A0ABW2T6K6</accession>
<dbReference type="EMBL" id="JBHTEE010000001">
    <property type="protein sequence ID" value="MFC7603866.1"/>
    <property type="molecule type" value="Genomic_DNA"/>
</dbReference>
<dbReference type="RefSeq" id="WP_343970135.1">
    <property type="nucleotide sequence ID" value="NZ_BAAAGK010000082.1"/>
</dbReference>
<sequence>MFSVLFLVVALAQLLLLTGFLRQLSARRRPADLIPAGLTVVLAYENLVIGIGGWVGEGALLSGLNLPRFFGHALLTPMLLLWGLALLRRFSTGWAMRRGTVVTVCATVLLLIVYDASFDVFGVVLEPERWADTLRYVNVGAPDGPPLAAILTGLGLLVAGGQMLVETRSNRLLIAAMVMASVAGLAGYLPILGNVGELVLMAGVLSAMRQERSTTRMSMGDVSRWARRMGWITWPLFVIGGVITYVPMFGELDPASGLPVSPEQYTLGSTTQGIWLVLLTVHAHFSILVYGLGRRGGALRRFHVWFGHANLFLTFGGQMFFIFPQTASIGSAATQLVLVTISVHVLLGAYFALRRSRPRKGRVLASAA</sequence>
<feature type="transmembrane region" description="Helical" evidence="1">
    <location>
        <begin position="231"/>
        <end position="250"/>
    </location>
</feature>
<feature type="transmembrane region" description="Helical" evidence="1">
    <location>
        <begin position="195"/>
        <end position="210"/>
    </location>
</feature>
<feature type="transmembrane region" description="Helical" evidence="1">
    <location>
        <begin position="69"/>
        <end position="87"/>
    </location>
</feature>
<keyword evidence="1" id="KW-0472">Membrane</keyword>
<dbReference type="Proteomes" id="UP001596514">
    <property type="component" value="Unassembled WGS sequence"/>
</dbReference>
<keyword evidence="1" id="KW-0812">Transmembrane</keyword>
<feature type="transmembrane region" description="Helical" evidence="1">
    <location>
        <begin position="99"/>
        <end position="125"/>
    </location>
</feature>
<keyword evidence="3" id="KW-1185">Reference proteome</keyword>
<evidence type="ECO:0000256" key="1">
    <source>
        <dbReference type="SAM" id="Phobius"/>
    </source>
</evidence>
<reference evidence="3" key="1">
    <citation type="journal article" date="2019" name="Int. J. Syst. Evol. Microbiol.">
        <title>The Global Catalogue of Microorganisms (GCM) 10K type strain sequencing project: providing services to taxonomists for standard genome sequencing and annotation.</title>
        <authorList>
            <consortium name="The Broad Institute Genomics Platform"/>
            <consortium name="The Broad Institute Genome Sequencing Center for Infectious Disease"/>
            <person name="Wu L."/>
            <person name="Ma J."/>
        </authorList>
    </citation>
    <scope>NUCLEOTIDE SEQUENCE [LARGE SCALE GENOMIC DNA]</scope>
    <source>
        <strain evidence="3">JCM 10083</strain>
    </source>
</reference>